<evidence type="ECO:0000313" key="2">
    <source>
        <dbReference type="Proteomes" id="UP000054776"/>
    </source>
</evidence>
<comment type="caution">
    <text evidence="1">The sequence shown here is derived from an EMBL/GenBank/DDBJ whole genome shotgun (WGS) entry which is preliminary data.</text>
</comment>
<name>A0A0V0XZQ4_TRISP</name>
<proteinExistence type="predicted"/>
<sequence length="51" mass="6047">MLDTFVGACQRVVDKIWAKCVDPQKFLKLAETCWVDDVLHVPPQRRDYRQQ</sequence>
<gene>
    <name evidence="1" type="ORF">T01_10895</name>
</gene>
<organism evidence="1 2">
    <name type="scientific">Trichinella spiralis</name>
    <name type="common">Trichina worm</name>
    <dbReference type="NCBI Taxonomy" id="6334"/>
    <lineage>
        <taxon>Eukaryota</taxon>
        <taxon>Metazoa</taxon>
        <taxon>Ecdysozoa</taxon>
        <taxon>Nematoda</taxon>
        <taxon>Enoplea</taxon>
        <taxon>Dorylaimia</taxon>
        <taxon>Trichinellida</taxon>
        <taxon>Trichinellidae</taxon>
        <taxon>Trichinella</taxon>
    </lineage>
</organism>
<evidence type="ECO:0000313" key="1">
    <source>
        <dbReference type="EMBL" id="KRX93081.1"/>
    </source>
</evidence>
<dbReference type="AlphaFoldDB" id="A0A0V0XZQ4"/>
<protein>
    <submittedName>
        <fullName evidence="1">Uncharacterized protein</fullName>
    </submittedName>
</protein>
<keyword evidence="2" id="KW-1185">Reference proteome</keyword>
<dbReference type="InParanoid" id="A0A0V0XZQ4"/>
<accession>A0A0V0XZQ4</accession>
<dbReference type="EMBL" id="JYDH01006913">
    <property type="protein sequence ID" value="KRX93081.1"/>
    <property type="molecule type" value="Genomic_DNA"/>
</dbReference>
<dbReference type="Proteomes" id="UP000054776">
    <property type="component" value="Unassembled WGS sequence"/>
</dbReference>
<reference evidence="1 2" key="1">
    <citation type="submission" date="2015-01" db="EMBL/GenBank/DDBJ databases">
        <title>Evolution of Trichinella species and genotypes.</title>
        <authorList>
            <person name="Korhonen P.K."/>
            <person name="Edoardo P."/>
            <person name="Giuseppe L.R."/>
            <person name="Gasser R.B."/>
        </authorList>
    </citation>
    <scope>NUCLEOTIDE SEQUENCE [LARGE SCALE GENOMIC DNA]</scope>
    <source>
        <strain evidence="1">ISS3</strain>
    </source>
</reference>